<protein>
    <submittedName>
        <fullName evidence="3">Uncharacterized protein</fullName>
    </submittedName>
</protein>
<sequence length="380" mass="42068">MRRYVLELMHGVVLVVTLLGCISRATISTTVMPFNGTALTALTSTGQTPSPPLSTEEQAISDTSDTTLPDDGRSTTYVQNDSVSTQRFRYIDIGNSSGKDQPISEQPVIPIKYVIKLNKTTDKYEAIKAPNLVVKVAQSKFETSTASPLTSSAIQLTSSTDRMKPTPKSDSHFNNVLKFAPPFAVQYLEKQRQTAAPSSDSQKPKSKPTVVPNIKSKTLPHVQSMLNSQSETVPAEGTANITYNETRVAPKTTSTVTYHLILEPALKKQIIMPIQTSQTNLSGSNIWLVNNHGSFEKLYDSMKEQKSILSDEKTYFTWIFFAILTAVGCLIVVISSFTVISCRNTCKRQRLLNRDNRLNMYSYQSVDSVMSEESYSVSYA</sequence>
<feature type="region of interest" description="Disordered" evidence="1">
    <location>
        <begin position="190"/>
        <end position="218"/>
    </location>
</feature>
<keyword evidence="2" id="KW-0812">Transmembrane</keyword>
<keyword evidence="4" id="KW-1185">Reference proteome</keyword>
<comment type="caution">
    <text evidence="3">The sequence shown here is derived from an EMBL/GenBank/DDBJ whole genome shotgun (WGS) entry which is preliminary data.</text>
</comment>
<dbReference type="AlphaFoldDB" id="A0A8J1XNQ8"/>
<evidence type="ECO:0000256" key="2">
    <source>
        <dbReference type="SAM" id="Phobius"/>
    </source>
</evidence>
<organism evidence="3 4">
    <name type="scientific">Owenia fusiformis</name>
    <name type="common">Polychaete worm</name>
    <dbReference type="NCBI Taxonomy" id="6347"/>
    <lineage>
        <taxon>Eukaryota</taxon>
        <taxon>Metazoa</taxon>
        <taxon>Spiralia</taxon>
        <taxon>Lophotrochozoa</taxon>
        <taxon>Annelida</taxon>
        <taxon>Polychaeta</taxon>
        <taxon>Sedentaria</taxon>
        <taxon>Canalipalpata</taxon>
        <taxon>Sabellida</taxon>
        <taxon>Oweniida</taxon>
        <taxon>Oweniidae</taxon>
        <taxon>Owenia</taxon>
    </lineage>
</organism>
<evidence type="ECO:0000313" key="3">
    <source>
        <dbReference type="EMBL" id="CAH1802124.1"/>
    </source>
</evidence>
<evidence type="ECO:0000256" key="1">
    <source>
        <dbReference type="SAM" id="MobiDB-lite"/>
    </source>
</evidence>
<gene>
    <name evidence="3" type="ORF">OFUS_LOCUS25838</name>
</gene>
<accession>A0A8J1XNQ8</accession>
<feature type="region of interest" description="Disordered" evidence="1">
    <location>
        <begin position="42"/>
        <end position="77"/>
    </location>
</feature>
<keyword evidence="2" id="KW-1133">Transmembrane helix</keyword>
<name>A0A8J1XNQ8_OWEFU</name>
<proteinExistence type="predicted"/>
<keyword evidence="2" id="KW-0472">Membrane</keyword>
<reference evidence="3" key="1">
    <citation type="submission" date="2022-03" db="EMBL/GenBank/DDBJ databases">
        <authorList>
            <person name="Martin C."/>
        </authorList>
    </citation>
    <scope>NUCLEOTIDE SEQUENCE</scope>
</reference>
<evidence type="ECO:0000313" key="4">
    <source>
        <dbReference type="Proteomes" id="UP000749559"/>
    </source>
</evidence>
<dbReference type="Proteomes" id="UP000749559">
    <property type="component" value="Unassembled WGS sequence"/>
</dbReference>
<feature type="transmembrane region" description="Helical" evidence="2">
    <location>
        <begin position="315"/>
        <end position="340"/>
    </location>
</feature>
<feature type="compositionally biased region" description="Polar residues" evidence="1">
    <location>
        <begin position="42"/>
        <end position="67"/>
    </location>
</feature>
<dbReference type="PROSITE" id="PS51257">
    <property type="entry name" value="PROKAR_LIPOPROTEIN"/>
    <property type="match status" value="1"/>
</dbReference>
<dbReference type="EMBL" id="CAIIXF020000012">
    <property type="protein sequence ID" value="CAH1802124.1"/>
    <property type="molecule type" value="Genomic_DNA"/>
</dbReference>